<accession>A0ABU5L6T0</accession>
<evidence type="ECO:0000313" key="1">
    <source>
        <dbReference type="EMBL" id="MDZ5761837.1"/>
    </source>
</evidence>
<dbReference type="Proteomes" id="UP001293791">
    <property type="component" value="Unassembled WGS sequence"/>
</dbReference>
<keyword evidence="2" id="KW-1185">Reference proteome</keyword>
<sequence>MTDQDKKYHLYVFANGVNLLGKTNQSAPQHGFALPQMAQDGGGHFMPSGLDLLKMKPLLYNQALFVFLKYISDTYLRPFSPRFNCTTASTTLSMYSRI</sequence>
<protein>
    <submittedName>
        <fullName evidence="1">Uncharacterized protein</fullName>
    </submittedName>
</protein>
<dbReference type="EMBL" id="JARGYT010000006">
    <property type="protein sequence ID" value="MDZ5761837.1"/>
    <property type="molecule type" value="Genomic_DNA"/>
</dbReference>
<evidence type="ECO:0000313" key="2">
    <source>
        <dbReference type="Proteomes" id="UP001293791"/>
    </source>
</evidence>
<reference evidence="1 2" key="1">
    <citation type="submission" date="2023-02" db="EMBL/GenBank/DDBJ databases">
        <title>Host association and intracellularity evolved multiple times independently in the Rickettsiales.</title>
        <authorList>
            <person name="Castelli M."/>
            <person name="Nardi T."/>
            <person name="Gammuto L."/>
            <person name="Bellinzona G."/>
            <person name="Sabaneyeva E."/>
            <person name="Potekhin A."/>
            <person name="Serra V."/>
            <person name="Petroni G."/>
            <person name="Sassera D."/>
        </authorList>
    </citation>
    <scope>NUCLEOTIDE SEQUENCE [LARGE SCALE GENOMIC DNA]</scope>
    <source>
        <strain evidence="1 2">BOD18</strain>
    </source>
</reference>
<comment type="caution">
    <text evidence="1">The sequence shown here is derived from an EMBL/GenBank/DDBJ whole genome shotgun (WGS) entry which is preliminary data.</text>
</comment>
<name>A0ABU5L6T0_9RICK</name>
<proteinExistence type="predicted"/>
<organism evidence="1 2">
    <name type="scientific">Candidatus Cyrtobacter comes</name>
    <dbReference type="NCBI Taxonomy" id="675776"/>
    <lineage>
        <taxon>Bacteria</taxon>
        <taxon>Pseudomonadati</taxon>
        <taxon>Pseudomonadota</taxon>
        <taxon>Alphaproteobacteria</taxon>
        <taxon>Rickettsiales</taxon>
        <taxon>Candidatus Midichloriaceae</taxon>
        <taxon>Candidatus Cyrtobacter</taxon>
    </lineage>
</organism>
<gene>
    <name evidence="1" type="ORF">Cyrtocomes_00195</name>
</gene>